<proteinExistence type="inferred from homology"/>
<evidence type="ECO:0000256" key="2">
    <source>
        <dbReference type="SAM" id="MobiDB-lite"/>
    </source>
</evidence>
<dbReference type="EMBL" id="KZ819664">
    <property type="protein sequence ID" value="PWN28698.1"/>
    <property type="molecule type" value="Genomic_DNA"/>
</dbReference>
<gene>
    <name evidence="3" type="ORF">BDZ90DRAFT_208936</name>
</gene>
<dbReference type="PANTHER" id="PTHR12111">
    <property type="entry name" value="SPLICING FACTOR YJU2"/>
    <property type="match status" value="1"/>
</dbReference>
<reference evidence="3 4" key="1">
    <citation type="journal article" date="2018" name="Mol. Biol. Evol.">
        <title>Broad Genomic Sampling Reveals a Smut Pathogenic Ancestry of the Fungal Clade Ustilaginomycotina.</title>
        <authorList>
            <person name="Kijpornyongpan T."/>
            <person name="Mondo S.J."/>
            <person name="Barry K."/>
            <person name="Sandor L."/>
            <person name="Lee J."/>
            <person name="Lipzen A."/>
            <person name="Pangilinan J."/>
            <person name="LaButti K."/>
            <person name="Hainaut M."/>
            <person name="Henrissat B."/>
            <person name="Grigoriev I.V."/>
            <person name="Spatafora J.W."/>
            <person name="Aime M.C."/>
        </authorList>
    </citation>
    <scope>NUCLEOTIDE SEQUENCE [LARGE SCALE GENOMIC DNA]</scope>
    <source>
        <strain evidence="3 4">MCA 5214</strain>
    </source>
</reference>
<dbReference type="GO" id="GO:0000398">
    <property type="term" value="P:mRNA splicing, via spliceosome"/>
    <property type="evidence" value="ECO:0007669"/>
    <property type="project" value="InterPro"/>
</dbReference>
<evidence type="ECO:0000313" key="3">
    <source>
        <dbReference type="EMBL" id="PWN28698.1"/>
    </source>
</evidence>
<dbReference type="Proteomes" id="UP000245884">
    <property type="component" value="Unassembled WGS sequence"/>
</dbReference>
<dbReference type="AlphaFoldDB" id="A0A316UV85"/>
<evidence type="ECO:0000256" key="1">
    <source>
        <dbReference type="ARBA" id="ARBA00005595"/>
    </source>
</evidence>
<comment type="similarity">
    <text evidence="1">Belongs to the CWC16 family.</text>
</comment>
<keyword evidence="4" id="KW-1185">Reference proteome</keyword>
<accession>A0A316UV85</accession>
<dbReference type="RefSeq" id="XP_025363310.1">
    <property type="nucleotide sequence ID" value="XM_025504028.1"/>
</dbReference>
<dbReference type="GO" id="GO:0005684">
    <property type="term" value="C:U2-type spliceosomal complex"/>
    <property type="evidence" value="ECO:0007669"/>
    <property type="project" value="TreeGrafter"/>
</dbReference>
<dbReference type="STRING" id="1569628.A0A316UV85"/>
<dbReference type="PANTHER" id="PTHR12111:SF2">
    <property type="entry name" value="SPLICING FACTOR YJU2B-RELATED"/>
    <property type="match status" value="1"/>
</dbReference>
<feature type="non-terminal residue" evidence="3">
    <location>
        <position position="124"/>
    </location>
</feature>
<dbReference type="OrthoDB" id="360327at2759"/>
<dbReference type="GO" id="GO:0071014">
    <property type="term" value="C:post-mRNA release spliceosomal complex"/>
    <property type="evidence" value="ECO:0007669"/>
    <property type="project" value="TreeGrafter"/>
</dbReference>
<dbReference type="GeneID" id="37025851"/>
<feature type="region of interest" description="Disordered" evidence="2">
    <location>
        <begin position="1"/>
        <end position="34"/>
    </location>
</feature>
<sequence>MGRYRPPDADPRVDPFNAPSKRTRPSSSSSSSGLTVRFELPFPVWCSSCSGLLIQGTRYNAKKTRVGDYYTTPVWAFRFRCRHCARGEVEIRTDPQNTRYVVHEGGKRKVEEWEPEEGDQSMGS</sequence>
<protein>
    <submittedName>
        <fullName evidence="3">DUF572-domain-containing protein</fullName>
    </submittedName>
</protein>
<organism evidence="3 4">
    <name type="scientific">Jaminaea rosea</name>
    <dbReference type="NCBI Taxonomy" id="1569628"/>
    <lineage>
        <taxon>Eukaryota</taxon>
        <taxon>Fungi</taxon>
        <taxon>Dikarya</taxon>
        <taxon>Basidiomycota</taxon>
        <taxon>Ustilaginomycotina</taxon>
        <taxon>Exobasidiomycetes</taxon>
        <taxon>Microstromatales</taxon>
        <taxon>Microstromatales incertae sedis</taxon>
        <taxon>Jaminaea</taxon>
    </lineage>
</organism>
<name>A0A316UV85_9BASI</name>
<feature type="compositionally biased region" description="Basic and acidic residues" evidence="2">
    <location>
        <begin position="1"/>
        <end position="13"/>
    </location>
</feature>
<dbReference type="InterPro" id="IPR007590">
    <property type="entry name" value="Saf4/Yju2"/>
</dbReference>
<evidence type="ECO:0000313" key="4">
    <source>
        <dbReference type="Proteomes" id="UP000245884"/>
    </source>
</evidence>
<dbReference type="Pfam" id="PF04502">
    <property type="entry name" value="Saf4_Yju2"/>
    <property type="match status" value="1"/>
</dbReference>